<reference evidence="1" key="1">
    <citation type="submission" date="2021-02" db="EMBL/GenBank/DDBJ databases">
        <authorList>
            <person name="Nowell W R."/>
        </authorList>
    </citation>
    <scope>NUCLEOTIDE SEQUENCE</scope>
</reference>
<dbReference type="PANTHER" id="PTHR22605:SF1">
    <property type="entry name" value="RZ-TYPE DOMAIN-CONTAINING PROTEIN"/>
    <property type="match status" value="1"/>
</dbReference>
<feature type="non-terminal residue" evidence="1">
    <location>
        <position position="1"/>
    </location>
</feature>
<dbReference type="InterPro" id="IPR031248">
    <property type="entry name" value="RNF213"/>
</dbReference>
<dbReference type="EMBL" id="CAJNOL010008351">
    <property type="protein sequence ID" value="CAF1635698.1"/>
    <property type="molecule type" value="Genomic_DNA"/>
</dbReference>
<gene>
    <name evidence="1" type="ORF">JXQ802_LOCUS52460</name>
</gene>
<evidence type="ECO:0000313" key="1">
    <source>
        <dbReference type="EMBL" id="CAF1635698.1"/>
    </source>
</evidence>
<dbReference type="GO" id="GO:0004842">
    <property type="term" value="F:ubiquitin-protein transferase activity"/>
    <property type="evidence" value="ECO:0007669"/>
    <property type="project" value="InterPro"/>
</dbReference>
<dbReference type="InterPro" id="IPR027417">
    <property type="entry name" value="P-loop_NTPase"/>
</dbReference>
<name>A0A816DJZ5_9BILA</name>
<accession>A0A816DJZ5</accession>
<evidence type="ECO:0000313" key="2">
    <source>
        <dbReference type="Proteomes" id="UP000663870"/>
    </source>
</evidence>
<organism evidence="1 2">
    <name type="scientific">Rotaria sordida</name>
    <dbReference type="NCBI Taxonomy" id="392033"/>
    <lineage>
        <taxon>Eukaryota</taxon>
        <taxon>Metazoa</taxon>
        <taxon>Spiralia</taxon>
        <taxon>Gnathifera</taxon>
        <taxon>Rotifera</taxon>
        <taxon>Eurotatoria</taxon>
        <taxon>Bdelloidea</taxon>
        <taxon>Philodinida</taxon>
        <taxon>Philodinidae</taxon>
        <taxon>Rotaria</taxon>
    </lineage>
</organism>
<feature type="non-terminal residue" evidence="1">
    <location>
        <position position="1360"/>
    </location>
</feature>
<dbReference type="PANTHER" id="PTHR22605">
    <property type="entry name" value="RZ-TYPE DOMAIN-CONTAINING PROTEIN"/>
    <property type="match status" value="1"/>
</dbReference>
<dbReference type="SUPFAM" id="SSF52540">
    <property type="entry name" value="P-loop containing nucleoside triphosphate hydrolases"/>
    <property type="match status" value="1"/>
</dbReference>
<comment type="caution">
    <text evidence="1">The sequence shown here is derived from an EMBL/GenBank/DDBJ whole genome shotgun (WGS) entry which is preliminary data.</text>
</comment>
<sequence length="1360" mass="162169">RSEDIASIFERAIKREQQYEQNRMNTRCVVFLDEASLPNEKKMVLKVLHPYLDECKVAFVAIANKAFDAANANRMICIYRSLPSEDDQKILAYGCLGLQLEKRQSTIDDRLDKIIHGLCHGYRRILYSLDIPHIFHDRDFIYMLRELRFELINLNQNEKTTIGEITPRSLLRALEDNFNGIRMEEFDKLVDIFATAVGEQCSDFRTLITEKQHIQRNIPTILCNSMKLDPIHRRLYGRYKLIIDESENESAVHLLFQFGILNSDPNRTTVFRMSDFPDDINNELRNVEILSNIKLCMETGKTILMINTGRIHDSLYDVFNQNFSIMATEESRKIFSKVSIGPKTIDVIVHENFQCIVHIKRSEFKDIPAPFLSRFQKYSLSIEDFYTIQLKEISIEEQNLMKNIKIKIQSFINHFGKEYFYGFNNETLYSYLLLFIKKNQQNNYYLSNIHENYNQLTIKSKIFIEKNLNNKQQSLLFIILSKFLQLVSPESMIYKLPTFNETTAQLLCENYFYQQEHFNIENFLYRFISNPLLTIDNNELLTINNTIDQNINNNNNNIIITRKLMIFTRTSSFVISLNQQSKNDLFYQNDENDMMMNISEKIDILNLAIIENSNELFEQFQTFEQSNEKSILIIVIDGRINQQRIHIPFIRQLIDKTDISCNKSLKNLSKFFIILIYSSGQEVNYKSCFPSIFLHDWDYWFVDTSTPGSAFHLQKILQIFTSKIGKFHQQETSNNYLYDLNKLFDDCLWNFCSRLQINIHKLSRNLFNSFDAYEFYQHQTTTYRRVQCLKNIFQQINQLQKHIITIYHENILMKEEFLRKNCNRIYDISKDILCGKYFISLVDSLQLHIRISFINFISFILKYIVDDYGLESLTKLSNKNNDYNKLLDLIDYSSFPINYENQIDSIIQEIIILNDHYSCILQTPLFYLCRQRIKNIADDIKFKLIHQQNQFNEQVDNLHFDYYDGSISTSPIIYNNFYNDQDRTANIQEQYRNQLIRSLMNDKILTRVISSSILQSYINDSIRILCTIIEKNFHDNQIQCEKTIDFVSRWLILIDDDDDDEKASYNSSLNRNIWQLAHIYTLFEYEQNDILSFYSACRIIENLNQNQSFYNDLFEDEDITRSKVRENLFRLMFYHLWNKLYDLCQTNKDLIQWIHSYTLISKYYPSKQVLQRMEYIHMKVKIEFMNLIYFILLNEKILEPIKLIQQLLNDTLIIQDNIDNHYINLDEINCLQLLTIIIQIIDQYFKKNHINNSILMIDIQQWIISILKTSIQSSYQQIIFLLKFLNQSTCYLSLSMKQFLFDELINILIENNQQNHLNIYRQFTSFWDRLYLLSIIIECITNENLENYQIPYHPSIIINK</sequence>
<dbReference type="GO" id="GO:0016887">
    <property type="term" value="F:ATP hydrolysis activity"/>
    <property type="evidence" value="ECO:0007669"/>
    <property type="project" value="InterPro"/>
</dbReference>
<dbReference type="Proteomes" id="UP000663870">
    <property type="component" value="Unassembled WGS sequence"/>
</dbReference>
<keyword evidence="2" id="KW-1185">Reference proteome</keyword>
<proteinExistence type="predicted"/>
<protein>
    <submittedName>
        <fullName evidence="1">Uncharacterized protein</fullName>
    </submittedName>
</protein>